<evidence type="ECO:0000259" key="2">
    <source>
        <dbReference type="Pfam" id="PF05699"/>
    </source>
</evidence>
<proteinExistence type="predicted"/>
<dbReference type="AlphaFoldDB" id="A0A0A9YWJ3"/>
<feature type="non-terminal residue" evidence="3">
    <location>
        <position position="1"/>
    </location>
</feature>
<dbReference type="InterPro" id="IPR012337">
    <property type="entry name" value="RNaseH-like_sf"/>
</dbReference>
<dbReference type="Pfam" id="PF05699">
    <property type="entry name" value="Dimer_Tnp_hAT"/>
    <property type="match status" value="1"/>
</dbReference>
<protein>
    <submittedName>
        <fullName evidence="3">Zinc finger BED domain-containing protein 4</fullName>
    </submittedName>
</protein>
<accession>A0A0A9YWJ3</accession>
<gene>
    <name evidence="3" type="primary">Zbed4</name>
    <name evidence="3" type="ORF">CM83_102912</name>
</gene>
<name>A0A0A9YWJ3_LYGHE</name>
<sequence length="108" mass="12068">SSHSDPENEQAGKEKKPFFSDHAKLVQKTWKKSSSCGPSGSDMPEEFNLYLRSPAEADVSRNPLDFWRQSADSFRRLSKIAIKYLASISTSVPSERLFSQTGNILTDA</sequence>
<feature type="non-terminal residue" evidence="3">
    <location>
        <position position="108"/>
    </location>
</feature>
<dbReference type="InterPro" id="IPR008906">
    <property type="entry name" value="HATC_C_dom"/>
</dbReference>
<dbReference type="EMBL" id="GBHO01007050">
    <property type="protein sequence ID" value="JAG36554.1"/>
    <property type="molecule type" value="Transcribed_RNA"/>
</dbReference>
<evidence type="ECO:0000313" key="3">
    <source>
        <dbReference type="EMBL" id="JAG36554.1"/>
    </source>
</evidence>
<reference evidence="3" key="2">
    <citation type="submission" date="2014-07" db="EMBL/GenBank/DDBJ databases">
        <authorList>
            <person name="Hull J."/>
        </authorList>
    </citation>
    <scope>NUCLEOTIDE SEQUENCE</scope>
</reference>
<feature type="region of interest" description="Disordered" evidence="1">
    <location>
        <begin position="1"/>
        <end position="20"/>
    </location>
</feature>
<reference evidence="3" key="1">
    <citation type="journal article" date="2014" name="PLoS ONE">
        <title>Transcriptome-Based Identification of ABC Transporters in the Western Tarnished Plant Bug Lygus hesperus.</title>
        <authorList>
            <person name="Hull J.J."/>
            <person name="Chaney K."/>
            <person name="Geib S.M."/>
            <person name="Fabrick J.A."/>
            <person name="Brent C.S."/>
            <person name="Walsh D."/>
            <person name="Lavine L.C."/>
        </authorList>
    </citation>
    <scope>NUCLEOTIDE SEQUENCE</scope>
</reference>
<dbReference type="PANTHER" id="PTHR47611">
    <property type="entry name" value="HAT DIMERISATION DOMAIN, C-TERMINAL"/>
    <property type="match status" value="1"/>
</dbReference>
<evidence type="ECO:0000256" key="1">
    <source>
        <dbReference type="SAM" id="MobiDB-lite"/>
    </source>
</evidence>
<organism evidence="3">
    <name type="scientific">Lygus hesperus</name>
    <name type="common">Western plant bug</name>
    <dbReference type="NCBI Taxonomy" id="30085"/>
    <lineage>
        <taxon>Eukaryota</taxon>
        <taxon>Metazoa</taxon>
        <taxon>Ecdysozoa</taxon>
        <taxon>Arthropoda</taxon>
        <taxon>Hexapoda</taxon>
        <taxon>Insecta</taxon>
        <taxon>Pterygota</taxon>
        <taxon>Neoptera</taxon>
        <taxon>Paraneoptera</taxon>
        <taxon>Hemiptera</taxon>
        <taxon>Heteroptera</taxon>
        <taxon>Panheteroptera</taxon>
        <taxon>Cimicomorpha</taxon>
        <taxon>Miridae</taxon>
        <taxon>Mirini</taxon>
        <taxon>Lygus</taxon>
    </lineage>
</organism>
<feature type="domain" description="HAT C-terminal dimerisation" evidence="2">
    <location>
        <begin position="47"/>
        <end position="107"/>
    </location>
</feature>
<dbReference type="SUPFAM" id="SSF53098">
    <property type="entry name" value="Ribonuclease H-like"/>
    <property type="match status" value="1"/>
</dbReference>
<dbReference type="GO" id="GO:0046983">
    <property type="term" value="F:protein dimerization activity"/>
    <property type="evidence" value="ECO:0007669"/>
    <property type="project" value="InterPro"/>
</dbReference>
<dbReference type="PANTHER" id="PTHR47611:SF3">
    <property type="entry name" value="HAT C-TERMINAL DIMERISATION DOMAIN-CONTAINING PROTEIN"/>
    <property type="match status" value="1"/>
</dbReference>